<comment type="caution">
    <text evidence="4">The sequence shown here is derived from an EMBL/GenBank/DDBJ whole genome shotgun (WGS) entry which is preliminary data.</text>
</comment>
<dbReference type="AlphaFoldDB" id="A0A2T7U8Y8"/>
<gene>
    <name evidence="4" type="ORF">H663_018880</name>
</gene>
<accession>A0A2T7U8Y8</accession>
<dbReference type="Pfam" id="PF05426">
    <property type="entry name" value="Alginate_lyase"/>
    <property type="match status" value="1"/>
</dbReference>
<dbReference type="GO" id="GO:0016829">
    <property type="term" value="F:lyase activity"/>
    <property type="evidence" value="ECO:0007669"/>
    <property type="project" value="UniProtKB-KW"/>
</dbReference>
<evidence type="ECO:0000256" key="1">
    <source>
        <dbReference type="ARBA" id="ARBA00022729"/>
    </source>
</evidence>
<protein>
    <recommendedName>
        <fullName evidence="3">Alginate lyase domain-containing protein</fullName>
    </recommendedName>
</protein>
<keyword evidence="2" id="KW-0456">Lyase</keyword>
<dbReference type="OrthoDB" id="7210452at2"/>
<dbReference type="InterPro" id="IPR008929">
    <property type="entry name" value="Chondroitin_lyas"/>
</dbReference>
<reference evidence="4" key="1">
    <citation type="submission" date="2017-04" db="EMBL/GenBank/DDBJ databases">
        <title>Unexpected and diverse lifestyles within the genus Limnohabitans.</title>
        <authorList>
            <person name="Kasalicky V."/>
            <person name="Mehrshad M."/>
            <person name="Andrei S.-A."/>
            <person name="Salcher M."/>
            <person name="Kratochvilova H."/>
            <person name="Simek K."/>
            <person name="Ghai R."/>
        </authorList>
    </citation>
    <scope>NUCLEOTIDE SEQUENCE [LARGE SCALE GENOMIC DNA]</scope>
    <source>
        <strain evidence="4">II-D5</strain>
    </source>
</reference>
<keyword evidence="5" id="KW-1185">Reference proteome</keyword>
<proteinExistence type="predicted"/>
<evidence type="ECO:0000313" key="4">
    <source>
        <dbReference type="EMBL" id="PVE41122.1"/>
    </source>
</evidence>
<evidence type="ECO:0000259" key="3">
    <source>
        <dbReference type="Pfam" id="PF05426"/>
    </source>
</evidence>
<keyword evidence="1" id="KW-0732">Signal</keyword>
<dbReference type="InterPro" id="IPR008397">
    <property type="entry name" value="Alginate_lyase_dom"/>
</dbReference>
<dbReference type="Gene3D" id="1.50.10.100">
    <property type="entry name" value="Chondroitin AC/alginate lyase"/>
    <property type="match status" value="1"/>
</dbReference>
<sequence length="358" mass="40185">MLKLIISIFIYFCPAIAISDEVVLVSLFSVQNQISKFGGGKTFNQCRNLPSLPHKVESVSYYTDKKSSVVDLTLHARFLELRKVISDAQNYLATQNIHLITSTSSSRSSIAECSVKHLLQFAKDDAFTGSDDIRGGGAIRLMSVTPLMTYLLLRDAGSIEPEQDILIRSWITRLVDRLLWLENKYKYDNNIEDWTGAAFALSAVALNRPQLLEHAIQIARKKSQMVNADGFLPAELDRGQMAVVYNLSALQALSIIISVAQANGIDLLSPPSHDGLFRMMQRMLRIIEDPESFLPFATTPEAISSVHFDRQNMGWLLTYFLKSKDLRALKIICDKKPLYSWRTGGDWFVLFGNPNACS</sequence>
<dbReference type="EMBL" id="LFYT02000039">
    <property type="protein sequence ID" value="PVE41122.1"/>
    <property type="molecule type" value="Genomic_DNA"/>
</dbReference>
<organism evidence="4 5">
    <name type="scientific">Limnohabitans planktonicus II-D5</name>
    <dbReference type="NCBI Taxonomy" id="1293045"/>
    <lineage>
        <taxon>Bacteria</taxon>
        <taxon>Pseudomonadati</taxon>
        <taxon>Pseudomonadota</taxon>
        <taxon>Betaproteobacteria</taxon>
        <taxon>Burkholderiales</taxon>
        <taxon>Comamonadaceae</taxon>
        <taxon>Limnohabitans</taxon>
    </lineage>
</organism>
<evidence type="ECO:0000313" key="5">
    <source>
        <dbReference type="Proteomes" id="UP000037507"/>
    </source>
</evidence>
<evidence type="ECO:0000256" key="2">
    <source>
        <dbReference type="ARBA" id="ARBA00023239"/>
    </source>
</evidence>
<dbReference type="SUPFAM" id="SSF48230">
    <property type="entry name" value="Chondroitin AC/alginate lyase"/>
    <property type="match status" value="1"/>
</dbReference>
<name>A0A2T7U8Y8_9BURK</name>
<dbReference type="GO" id="GO:0042597">
    <property type="term" value="C:periplasmic space"/>
    <property type="evidence" value="ECO:0007669"/>
    <property type="project" value="InterPro"/>
</dbReference>
<feature type="domain" description="Alginate lyase" evidence="3">
    <location>
        <begin position="127"/>
        <end position="293"/>
    </location>
</feature>
<dbReference type="Proteomes" id="UP000037507">
    <property type="component" value="Unassembled WGS sequence"/>
</dbReference>
<dbReference type="RefSeq" id="WP_083451044.1">
    <property type="nucleotide sequence ID" value="NZ_LFYT02000039.1"/>
</dbReference>